<reference evidence="2" key="1">
    <citation type="journal article" date="2019" name="Int. J. Syst. Evol. Microbiol.">
        <title>The Global Catalogue of Microorganisms (GCM) 10K type strain sequencing project: providing services to taxonomists for standard genome sequencing and annotation.</title>
        <authorList>
            <consortium name="The Broad Institute Genomics Platform"/>
            <consortium name="The Broad Institute Genome Sequencing Center for Infectious Disease"/>
            <person name="Wu L."/>
            <person name="Ma J."/>
        </authorList>
    </citation>
    <scope>NUCLEOTIDE SEQUENCE [LARGE SCALE GENOMIC DNA]</scope>
    <source>
        <strain evidence="2">CGMCC 1.12750</strain>
    </source>
</reference>
<dbReference type="RefSeq" id="WP_377406742.1">
    <property type="nucleotide sequence ID" value="NZ_JBHTFQ010000015.1"/>
</dbReference>
<gene>
    <name evidence="1" type="ORF">ACFQXB_18615</name>
</gene>
<dbReference type="Proteomes" id="UP001596516">
    <property type="component" value="Unassembled WGS sequence"/>
</dbReference>
<proteinExistence type="predicted"/>
<comment type="caution">
    <text evidence="1">The sequence shown here is derived from an EMBL/GenBank/DDBJ whole genome shotgun (WGS) entry which is preliminary data.</text>
</comment>
<dbReference type="Gene3D" id="3.40.50.300">
    <property type="entry name" value="P-loop containing nucleotide triphosphate hydrolases"/>
    <property type="match status" value="1"/>
</dbReference>
<accession>A0ABW2UPL1</accession>
<dbReference type="InterPro" id="IPR027417">
    <property type="entry name" value="P-loop_NTPase"/>
</dbReference>
<organism evidence="1 2">
    <name type="scientific">Plastorhodobacter daqingensis</name>
    <dbReference type="NCBI Taxonomy" id="1387281"/>
    <lineage>
        <taxon>Bacteria</taxon>
        <taxon>Pseudomonadati</taxon>
        <taxon>Pseudomonadota</taxon>
        <taxon>Alphaproteobacteria</taxon>
        <taxon>Rhodobacterales</taxon>
        <taxon>Paracoccaceae</taxon>
        <taxon>Plastorhodobacter</taxon>
    </lineage>
</organism>
<name>A0ABW2UPL1_9RHOB</name>
<protein>
    <recommendedName>
        <fullName evidence="3">DNA helicase</fullName>
    </recommendedName>
</protein>
<dbReference type="SUPFAM" id="SSF52540">
    <property type="entry name" value="P-loop containing nucleoside triphosphate hydrolases"/>
    <property type="match status" value="1"/>
</dbReference>
<evidence type="ECO:0000313" key="1">
    <source>
        <dbReference type="EMBL" id="MFC7706198.1"/>
    </source>
</evidence>
<evidence type="ECO:0000313" key="2">
    <source>
        <dbReference type="Proteomes" id="UP001596516"/>
    </source>
</evidence>
<dbReference type="EMBL" id="JBHTFQ010000015">
    <property type="protein sequence ID" value="MFC7706198.1"/>
    <property type="molecule type" value="Genomic_DNA"/>
</dbReference>
<sequence>MSTNQFDTDDVVLTAIGQLDTPIWRRRRTRDGYDFIAIDEAHLFNINELHVYYFFTRQIGEFPISFAIDRPQAAGDRGWESDSSLSDTLTPDGKSESTVYSTAFRSAPDILYFAGSILASGATMFTNFDNRLLETQSGFTVDEKRRAQPVYFRLYSNDEEMISAAFDRAAELAMLTSSRPWEILITTLSRDLAEALKTFAAERNKPVTYLDKRGDFLRVSQAKKSGHFVVGHADYVGGLEFNVVIIVGVDKGRVPNEGVSEDAGSRSFAKYVAHNRLYVAVSRAKFALEFSGKGREGRAIFLITLPREGLSRLSSCSGQLATTPSRSRPKRGWVTRSQDVAVLL</sequence>
<evidence type="ECO:0008006" key="3">
    <source>
        <dbReference type="Google" id="ProtNLM"/>
    </source>
</evidence>
<keyword evidence="2" id="KW-1185">Reference proteome</keyword>